<reference evidence="4" key="1">
    <citation type="journal article" date="2018" name="Nat. Microbiol.">
        <title>Leveraging single-cell genomics to expand the fungal tree of life.</title>
        <authorList>
            <person name="Ahrendt S.R."/>
            <person name="Quandt C.A."/>
            <person name="Ciobanu D."/>
            <person name="Clum A."/>
            <person name="Salamov A."/>
            <person name="Andreopoulos B."/>
            <person name="Cheng J.F."/>
            <person name="Woyke T."/>
            <person name="Pelin A."/>
            <person name="Henrissat B."/>
            <person name="Reynolds N.K."/>
            <person name="Benny G.L."/>
            <person name="Smith M.E."/>
            <person name="James T.Y."/>
            <person name="Grigoriev I.V."/>
        </authorList>
    </citation>
    <scope>NUCLEOTIDE SEQUENCE [LARGE SCALE GENOMIC DNA]</scope>
</reference>
<dbReference type="GO" id="GO:0043332">
    <property type="term" value="C:mating projection tip"/>
    <property type="evidence" value="ECO:0007669"/>
    <property type="project" value="TreeGrafter"/>
</dbReference>
<proteinExistence type="predicted"/>
<dbReference type="GO" id="GO:0005737">
    <property type="term" value="C:cytoplasm"/>
    <property type="evidence" value="ECO:0007669"/>
    <property type="project" value="TreeGrafter"/>
</dbReference>
<dbReference type="GO" id="GO:0035556">
    <property type="term" value="P:intracellular signal transduction"/>
    <property type="evidence" value="ECO:0007669"/>
    <property type="project" value="InterPro"/>
</dbReference>
<dbReference type="SUPFAM" id="SSF50729">
    <property type="entry name" value="PH domain-like"/>
    <property type="match status" value="1"/>
</dbReference>
<dbReference type="EMBL" id="KZ994480">
    <property type="protein sequence ID" value="RKO92831.1"/>
    <property type="molecule type" value="Genomic_DNA"/>
</dbReference>
<dbReference type="Pfam" id="PF15411">
    <property type="entry name" value="PH_10"/>
    <property type="match status" value="1"/>
</dbReference>
<feature type="non-terminal residue" evidence="3">
    <location>
        <position position="1"/>
    </location>
</feature>
<keyword evidence="4" id="KW-1185">Reference proteome</keyword>
<dbReference type="InterPro" id="IPR001849">
    <property type="entry name" value="PH_domain"/>
</dbReference>
<dbReference type="InterPro" id="IPR011993">
    <property type="entry name" value="PH-like_dom_sf"/>
</dbReference>
<evidence type="ECO:0000313" key="3">
    <source>
        <dbReference type="EMBL" id="RKO92831.1"/>
    </source>
</evidence>
<dbReference type="Gene3D" id="1.20.900.10">
    <property type="entry name" value="Dbl homology (DH) domain"/>
    <property type="match status" value="1"/>
</dbReference>
<dbReference type="InterPro" id="IPR053026">
    <property type="entry name" value="CDC42_GEF"/>
</dbReference>
<dbReference type="CDD" id="cd00160">
    <property type="entry name" value="RhoGEF"/>
    <property type="match status" value="1"/>
</dbReference>
<dbReference type="PANTHER" id="PTHR47339">
    <property type="entry name" value="CELL DIVISION CONTROL PROTEIN 24"/>
    <property type="match status" value="1"/>
</dbReference>
<evidence type="ECO:0000259" key="2">
    <source>
        <dbReference type="PROSITE" id="PS50010"/>
    </source>
</evidence>
<dbReference type="Gene3D" id="2.30.29.30">
    <property type="entry name" value="Pleckstrin-homology domain (PH domain)/Phosphotyrosine-binding domain (PTB)"/>
    <property type="match status" value="1"/>
</dbReference>
<name>A0A4P9WIV9_9FUNG</name>
<dbReference type="InterPro" id="IPR001331">
    <property type="entry name" value="GDS_CDC24_CS"/>
</dbReference>
<dbReference type="Pfam" id="PF00621">
    <property type="entry name" value="RhoGEF"/>
    <property type="match status" value="1"/>
</dbReference>
<dbReference type="GO" id="GO:0005634">
    <property type="term" value="C:nucleus"/>
    <property type="evidence" value="ECO:0007669"/>
    <property type="project" value="TreeGrafter"/>
</dbReference>
<dbReference type="AlphaFoldDB" id="A0A4P9WIV9"/>
<dbReference type="SMART" id="SM00325">
    <property type="entry name" value="RhoGEF"/>
    <property type="match status" value="1"/>
</dbReference>
<dbReference type="PROSITE" id="PS50010">
    <property type="entry name" value="DH_2"/>
    <property type="match status" value="1"/>
</dbReference>
<dbReference type="GO" id="GO:0000935">
    <property type="term" value="C:division septum"/>
    <property type="evidence" value="ECO:0007669"/>
    <property type="project" value="TreeGrafter"/>
</dbReference>
<evidence type="ECO:0000259" key="1">
    <source>
        <dbReference type="PROSITE" id="PS50003"/>
    </source>
</evidence>
<gene>
    <name evidence="3" type="ORF">BDK51DRAFT_13237</name>
</gene>
<feature type="domain" description="PH" evidence="1">
    <location>
        <begin position="199"/>
        <end position="312"/>
    </location>
</feature>
<dbReference type="InterPro" id="IPR000219">
    <property type="entry name" value="DH_dom"/>
</dbReference>
<organism evidence="3 4">
    <name type="scientific">Blyttiomyces helicus</name>
    <dbReference type="NCBI Taxonomy" id="388810"/>
    <lineage>
        <taxon>Eukaryota</taxon>
        <taxon>Fungi</taxon>
        <taxon>Fungi incertae sedis</taxon>
        <taxon>Chytridiomycota</taxon>
        <taxon>Chytridiomycota incertae sedis</taxon>
        <taxon>Chytridiomycetes</taxon>
        <taxon>Chytridiomycetes incertae sedis</taxon>
        <taxon>Blyttiomyces</taxon>
    </lineage>
</organism>
<dbReference type="PROSITE" id="PS50003">
    <property type="entry name" value="PH_DOMAIN"/>
    <property type="match status" value="1"/>
</dbReference>
<protein>
    <submittedName>
        <fullName evidence="3">Dbl homology domain-containing protein</fullName>
    </submittedName>
</protein>
<dbReference type="Proteomes" id="UP000269721">
    <property type="component" value="Unassembled WGS sequence"/>
</dbReference>
<dbReference type="OrthoDB" id="1594986at2759"/>
<dbReference type="InterPro" id="IPR035899">
    <property type="entry name" value="DBL_dom_sf"/>
</dbReference>
<dbReference type="GO" id="GO:0005085">
    <property type="term" value="F:guanyl-nucleotide exchange factor activity"/>
    <property type="evidence" value="ECO:0007669"/>
    <property type="project" value="InterPro"/>
</dbReference>
<dbReference type="GO" id="GO:0031106">
    <property type="term" value="P:septin ring organization"/>
    <property type="evidence" value="ECO:0007669"/>
    <property type="project" value="TreeGrafter"/>
</dbReference>
<dbReference type="GO" id="GO:0030010">
    <property type="term" value="P:establishment of cell polarity"/>
    <property type="evidence" value="ECO:0007669"/>
    <property type="project" value="TreeGrafter"/>
</dbReference>
<feature type="domain" description="DH" evidence="2">
    <location>
        <begin position="1"/>
        <end position="175"/>
    </location>
</feature>
<accession>A0A4P9WIV9</accession>
<dbReference type="PROSITE" id="PS00741">
    <property type="entry name" value="DH_1"/>
    <property type="match status" value="1"/>
</dbReference>
<sequence length="312" mass="36538">RARLIAEILNTERTYTADLEKLQQYRLDLENQNIVDRDMLLRLFANLGELLDFERRFLFQMEACLSLALNDQRIGKLFIDNEQAFSVYILFCGNYEYATQLAIDEAPTLSRAASDIDPLRGLPSYLIKPVQRVCRYPLLLKELIKLSDDAHYPHMEELSEGLEVTKRIVARVNEEKRIEENRVLKAEIGERVEDWKGLDINEFGDLLLSDKFPMASHDVEREYTIFLFERILLCCKDLAKKKKKKNSKEEETTYSLKGNINIQSISSIVDSSKPDMQQFSITVHWRDVIEPHNFSLKCRNAEQVKLWKERLE</sequence>
<dbReference type="PANTHER" id="PTHR47339:SF1">
    <property type="entry name" value="CELL DIVISION CONTROL PROTEIN 24"/>
    <property type="match status" value="1"/>
</dbReference>
<feature type="non-terminal residue" evidence="3">
    <location>
        <position position="312"/>
    </location>
</feature>
<dbReference type="SUPFAM" id="SSF48065">
    <property type="entry name" value="DBL homology domain (DH-domain)"/>
    <property type="match status" value="1"/>
</dbReference>
<evidence type="ECO:0000313" key="4">
    <source>
        <dbReference type="Proteomes" id="UP000269721"/>
    </source>
</evidence>